<reference evidence="1 2" key="1">
    <citation type="submission" date="2019-03" db="EMBL/GenBank/DDBJ databases">
        <title>Alkanindiges illinoisensis: a potential pathogenic isolated from ascites of a gastric cancer patient with abdominal metastasis.</title>
        <authorList>
            <person name="Hu X."/>
            <person name="Yang B."/>
            <person name="Yan X."/>
            <person name="Lin L."/>
            <person name="Zhao H."/>
            <person name="Zhou F."/>
            <person name="Su B."/>
            <person name="Chen J."/>
            <person name="Rui Y."/>
            <person name="Wang Q."/>
            <person name="Zheng L."/>
        </authorList>
    </citation>
    <scope>NUCLEOTIDE SEQUENCE [LARGE SCALE GENOMIC DNA]</scope>
    <source>
        <strain evidence="1 2">NFYY 23406</strain>
    </source>
</reference>
<proteinExistence type="predicted"/>
<evidence type="ECO:0000313" key="2">
    <source>
        <dbReference type="Proteomes" id="UP000297834"/>
    </source>
</evidence>
<accession>A0A4Y7X8V0</accession>
<name>A0A4Y7X8V0_9GAMM</name>
<comment type="caution">
    <text evidence="1">The sequence shown here is derived from an EMBL/GenBank/DDBJ whole genome shotgun (WGS) entry which is preliminary data.</text>
</comment>
<dbReference type="Proteomes" id="UP000297834">
    <property type="component" value="Unassembled WGS sequence"/>
</dbReference>
<dbReference type="OrthoDB" id="6717191at2"/>
<dbReference type="AlphaFoldDB" id="A0A4Y7X8V0"/>
<dbReference type="RefSeq" id="WP_134245728.1">
    <property type="nucleotide sequence ID" value="NZ_SNTY01000085.1"/>
</dbReference>
<gene>
    <name evidence="1" type="ORF">E2B99_13500</name>
</gene>
<organism evidence="1 2">
    <name type="scientific">Alkanindiges illinoisensis</name>
    <dbReference type="NCBI Taxonomy" id="197183"/>
    <lineage>
        <taxon>Bacteria</taxon>
        <taxon>Pseudomonadati</taxon>
        <taxon>Pseudomonadota</taxon>
        <taxon>Gammaproteobacteria</taxon>
        <taxon>Moraxellales</taxon>
        <taxon>Moraxellaceae</taxon>
        <taxon>Alkanindiges</taxon>
    </lineage>
</organism>
<evidence type="ECO:0000313" key="1">
    <source>
        <dbReference type="EMBL" id="TEU23331.1"/>
    </source>
</evidence>
<keyword evidence="2" id="KW-1185">Reference proteome</keyword>
<sequence>MTQLPIDPLTTLRQEISELVDIANEREMSFAEVQYVYRSMNRGWSARNWDGLKAKLNGIYDISKVQELKDKIEALVTSHILFDDKLITIYKDVSNINDINLSLQSYFTANLNNTIDIDKTYQPSKIINLDDNNIVMYQFAQVRELRIRETLNLDDLKEDITTDYQELYGIKKVNLTCYDSVIIDLTKNMLIFMIDLAVVIRRNELNLIQNNFNQFIKKTLGSGIITQYDFFSQPLDLFPCIQKFYDEQVALNKIQPDSCTSGVTEFNFTTPDGTAHHEKLRGEAKDLCRTTYHDAGVRGLRLKTVKGIELDANITLYKISKRFYGDNHIEISLQSSYVAINSRNGAHLYEAYLYGTRSYDDLNFSLQRLLT</sequence>
<dbReference type="EMBL" id="SNTY01000085">
    <property type="protein sequence ID" value="TEU23331.1"/>
    <property type="molecule type" value="Genomic_DNA"/>
</dbReference>
<protein>
    <submittedName>
        <fullName evidence="1">Uncharacterized protein</fullName>
    </submittedName>
</protein>